<keyword evidence="2" id="KW-1185">Reference proteome</keyword>
<dbReference type="Proteomes" id="UP001500064">
    <property type="component" value="Unassembled WGS sequence"/>
</dbReference>
<sequence length="110" mass="12028">MAITLGATSMRQIALLTHHEPLFGTPSPDSTIRRTLEPIGTDELLQRRLSRARAPIRRHVWDLIAGTQTGFPWLSVAGKVLTGWIVIDLDATLITAHSNMQGASATFKKG</sequence>
<proteinExistence type="predicted"/>
<evidence type="ECO:0008006" key="3">
    <source>
        <dbReference type="Google" id="ProtNLM"/>
    </source>
</evidence>
<accession>A0ABN2HUP5</accession>
<name>A0ABN2HUP5_9ACTN</name>
<protein>
    <recommendedName>
        <fullName evidence="3">Transposase DDE domain-containing protein</fullName>
    </recommendedName>
</protein>
<dbReference type="RefSeq" id="WP_346115035.1">
    <property type="nucleotide sequence ID" value="NZ_BAAAMU010000196.1"/>
</dbReference>
<reference evidence="1 2" key="1">
    <citation type="journal article" date="2019" name="Int. J. Syst. Evol. Microbiol.">
        <title>The Global Catalogue of Microorganisms (GCM) 10K type strain sequencing project: providing services to taxonomists for standard genome sequencing and annotation.</title>
        <authorList>
            <consortium name="The Broad Institute Genomics Platform"/>
            <consortium name="The Broad Institute Genome Sequencing Center for Infectious Disease"/>
            <person name="Wu L."/>
            <person name="Ma J."/>
        </authorList>
    </citation>
    <scope>NUCLEOTIDE SEQUENCE [LARGE SCALE GENOMIC DNA]</scope>
    <source>
        <strain evidence="1 2">JCM 13929</strain>
    </source>
</reference>
<comment type="caution">
    <text evidence="1">The sequence shown here is derived from an EMBL/GenBank/DDBJ whole genome shotgun (WGS) entry which is preliminary data.</text>
</comment>
<organism evidence="1 2">
    <name type="scientific">Nonomuraea maheshkhaliensis</name>
    <dbReference type="NCBI Taxonomy" id="419590"/>
    <lineage>
        <taxon>Bacteria</taxon>
        <taxon>Bacillati</taxon>
        <taxon>Actinomycetota</taxon>
        <taxon>Actinomycetes</taxon>
        <taxon>Streptosporangiales</taxon>
        <taxon>Streptosporangiaceae</taxon>
        <taxon>Nonomuraea</taxon>
    </lineage>
</organism>
<evidence type="ECO:0000313" key="2">
    <source>
        <dbReference type="Proteomes" id="UP001500064"/>
    </source>
</evidence>
<evidence type="ECO:0000313" key="1">
    <source>
        <dbReference type="EMBL" id="GAA1693865.1"/>
    </source>
</evidence>
<gene>
    <name evidence="1" type="ORF">GCM10009733_107090</name>
</gene>
<dbReference type="EMBL" id="BAAAMU010000196">
    <property type="protein sequence ID" value="GAA1693865.1"/>
    <property type="molecule type" value="Genomic_DNA"/>
</dbReference>